<dbReference type="Proteomes" id="UP001054945">
    <property type="component" value="Unassembled WGS sequence"/>
</dbReference>
<evidence type="ECO:0000313" key="3">
    <source>
        <dbReference type="Proteomes" id="UP001054945"/>
    </source>
</evidence>
<feature type="region of interest" description="Disordered" evidence="1">
    <location>
        <begin position="1"/>
        <end position="34"/>
    </location>
</feature>
<dbReference type="AlphaFoldDB" id="A0AAV4Y559"/>
<dbReference type="EMBL" id="BPLR01001463">
    <property type="protein sequence ID" value="GIZ02473.1"/>
    <property type="molecule type" value="Genomic_DNA"/>
</dbReference>
<gene>
    <name evidence="2" type="ORF">CEXT_293771</name>
</gene>
<accession>A0AAV4Y559</accession>
<evidence type="ECO:0000313" key="2">
    <source>
        <dbReference type="EMBL" id="GIZ02473.1"/>
    </source>
</evidence>
<sequence>MPRAPNKTLFPFPYPNSPTHLPQQTPKPFDSQDSSSVNEVHCVIKAERLTQTRLQPFPFVCGLVALGCFCGISECNLIRLRAPAKKGVDIKHTACR</sequence>
<feature type="compositionally biased region" description="Polar residues" evidence="1">
    <location>
        <begin position="17"/>
        <end position="34"/>
    </location>
</feature>
<reference evidence="2 3" key="1">
    <citation type="submission" date="2021-06" db="EMBL/GenBank/DDBJ databases">
        <title>Caerostris extrusa draft genome.</title>
        <authorList>
            <person name="Kono N."/>
            <person name="Arakawa K."/>
        </authorList>
    </citation>
    <scope>NUCLEOTIDE SEQUENCE [LARGE SCALE GENOMIC DNA]</scope>
</reference>
<organism evidence="2 3">
    <name type="scientific">Caerostris extrusa</name>
    <name type="common">Bark spider</name>
    <name type="synonym">Caerostris bankana</name>
    <dbReference type="NCBI Taxonomy" id="172846"/>
    <lineage>
        <taxon>Eukaryota</taxon>
        <taxon>Metazoa</taxon>
        <taxon>Ecdysozoa</taxon>
        <taxon>Arthropoda</taxon>
        <taxon>Chelicerata</taxon>
        <taxon>Arachnida</taxon>
        <taxon>Araneae</taxon>
        <taxon>Araneomorphae</taxon>
        <taxon>Entelegynae</taxon>
        <taxon>Araneoidea</taxon>
        <taxon>Araneidae</taxon>
        <taxon>Caerostris</taxon>
    </lineage>
</organism>
<keyword evidence="3" id="KW-1185">Reference proteome</keyword>
<protein>
    <submittedName>
        <fullName evidence="2">Uncharacterized protein</fullName>
    </submittedName>
</protein>
<evidence type="ECO:0000256" key="1">
    <source>
        <dbReference type="SAM" id="MobiDB-lite"/>
    </source>
</evidence>
<comment type="caution">
    <text evidence="2">The sequence shown here is derived from an EMBL/GenBank/DDBJ whole genome shotgun (WGS) entry which is preliminary data.</text>
</comment>
<proteinExistence type="predicted"/>
<name>A0AAV4Y559_CAEEX</name>